<organism evidence="2 3">
    <name type="scientific">Protopolystoma xenopodis</name>
    <dbReference type="NCBI Taxonomy" id="117903"/>
    <lineage>
        <taxon>Eukaryota</taxon>
        <taxon>Metazoa</taxon>
        <taxon>Spiralia</taxon>
        <taxon>Lophotrochozoa</taxon>
        <taxon>Platyhelminthes</taxon>
        <taxon>Monogenea</taxon>
        <taxon>Polyopisthocotylea</taxon>
        <taxon>Polystomatidea</taxon>
        <taxon>Polystomatidae</taxon>
        <taxon>Protopolystoma</taxon>
    </lineage>
</organism>
<name>A0A3S5FEC2_9PLAT</name>
<feature type="region of interest" description="Disordered" evidence="1">
    <location>
        <begin position="94"/>
        <end position="116"/>
    </location>
</feature>
<accession>A0A3S5FEC2</accession>
<evidence type="ECO:0000256" key="1">
    <source>
        <dbReference type="SAM" id="MobiDB-lite"/>
    </source>
</evidence>
<dbReference type="Proteomes" id="UP000784294">
    <property type="component" value="Unassembled WGS sequence"/>
</dbReference>
<protein>
    <submittedName>
        <fullName evidence="2">Uncharacterized protein</fullName>
    </submittedName>
</protein>
<comment type="caution">
    <text evidence="2">The sequence shown here is derived from an EMBL/GenBank/DDBJ whole genome shotgun (WGS) entry which is preliminary data.</text>
</comment>
<reference evidence="2" key="1">
    <citation type="submission" date="2018-11" db="EMBL/GenBank/DDBJ databases">
        <authorList>
            <consortium name="Pathogen Informatics"/>
        </authorList>
    </citation>
    <scope>NUCLEOTIDE SEQUENCE</scope>
</reference>
<dbReference type="EMBL" id="CAAALY010067654">
    <property type="protein sequence ID" value="VEL24420.1"/>
    <property type="molecule type" value="Genomic_DNA"/>
</dbReference>
<proteinExistence type="predicted"/>
<keyword evidence="3" id="KW-1185">Reference proteome</keyword>
<gene>
    <name evidence="2" type="ORF">PXEA_LOCUS17860</name>
</gene>
<evidence type="ECO:0000313" key="3">
    <source>
        <dbReference type="Proteomes" id="UP000784294"/>
    </source>
</evidence>
<dbReference type="AlphaFoldDB" id="A0A3S5FEC2"/>
<evidence type="ECO:0000313" key="2">
    <source>
        <dbReference type="EMBL" id="VEL24420.1"/>
    </source>
</evidence>
<sequence>MSRFLLEAGMHSHAVSLKRESQKAAAVLWLARVVLRNPAYTDWLHRPDVRRLRRLLQTNRSAQEYYAHCRPGLLADSIDKQTHVMIRQQHPQVLRSNGHRVSPNASKTTSPYPDGLQQDNLDFPKISMDHDGWFSAIFLSRNQNFEGFQADVSIYI</sequence>